<gene>
    <name evidence="2" type="ORF">J2W25_006164</name>
</gene>
<reference evidence="2" key="1">
    <citation type="submission" date="2023-07" db="EMBL/GenBank/DDBJ databases">
        <title>Sorghum-associated microbial communities from plants grown in Nebraska, USA.</title>
        <authorList>
            <person name="Schachtman D."/>
        </authorList>
    </citation>
    <scope>NUCLEOTIDE SEQUENCE</scope>
    <source>
        <strain evidence="2">DS2795</strain>
    </source>
</reference>
<dbReference type="AlphaFoldDB" id="A0AAW8E5P1"/>
<feature type="compositionally biased region" description="Low complexity" evidence="1">
    <location>
        <begin position="1"/>
        <end position="10"/>
    </location>
</feature>
<protein>
    <submittedName>
        <fullName evidence="2">Uncharacterized protein</fullName>
    </submittedName>
</protein>
<dbReference type="EMBL" id="JAUSRR010000014">
    <property type="protein sequence ID" value="MDP9927113.1"/>
    <property type="molecule type" value="Genomic_DNA"/>
</dbReference>
<evidence type="ECO:0000313" key="2">
    <source>
        <dbReference type="EMBL" id="MDP9927113.1"/>
    </source>
</evidence>
<sequence>MPPGAAVPASGAGGDPGANPGTEAAPPAGPVTQPGTDPAPITGPQPGPVTTYTYKLGKVEDKISPFDPRFRGLVLDQLNSPAFAGYYYTGSFYPDTGNGIFTRASSTDAYLWSMDTVVAPNGHSAASFVSMALFMVIGEGTLRSLYGKPTAETATYGYMKVAIDADVSGSLSRLNAAGAQGYCRLASGVFETRMMRQEGASDVCTYESPAPRVSSLQERLDQLNAMGLKGFIPFFLNGGTPYYVKVNNASTSYYYYVVDDATGGSDETKFLALLNAEGAKGATSYEYIANGGISPKRIFRIATNCSRWWLC</sequence>
<name>A0AAW8E5P1_9BURK</name>
<evidence type="ECO:0000256" key="1">
    <source>
        <dbReference type="SAM" id="MobiDB-lite"/>
    </source>
</evidence>
<evidence type="ECO:0000313" key="3">
    <source>
        <dbReference type="Proteomes" id="UP001244295"/>
    </source>
</evidence>
<dbReference type="RefSeq" id="WP_143599183.1">
    <property type="nucleotide sequence ID" value="NZ_JAUSRQ010000001.1"/>
</dbReference>
<feature type="region of interest" description="Disordered" evidence="1">
    <location>
        <begin position="1"/>
        <end position="48"/>
    </location>
</feature>
<organism evidence="2 3">
    <name type="scientific">Variovorax boronicumulans</name>
    <dbReference type="NCBI Taxonomy" id="436515"/>
    <lineage>
        <taxon>Bacteria</taxon>
        <taxon>Pseudomonadati</taxon>
        <taxon>Pseudomonadota</taxon>
        <taxon>Betaproteobacteria</taxon>
        <taxon>Burkholderiales</taxon>
        <taxon>Comamonadaceae</taxon>
        <taxon>Variovorax</taxon>
    </lineage>
</organism>
<dbReference type="Proteomes" id="UP001244295">
    <property type="component" value="Unassembled WGS sequence"/>
</dbReference>
<accession>A0AAW8E5P1</accession>
<proteinExistence type="predicted"/>
<comment type="caution">
    <text evidence="2">The sequence shown here is derived from an EMBL/GenBank/DDBJ whole genome shotgun (WGS) entry which is preliminary data.</text>
</comment>